<feature type="compositionally biased region" description="Polar residues" evidence="1">
    <location>
        <begin position="66"/>
        <end position="79"/>
    </location>
</feature>
<keyword evidence="2" id="KW-0732">Signal</keyword>
<feature type="chain" id="PRO_5040474129" evidence="2">
    <location>
        <begin position="22"/>
        <end position="85"/>
    </location>
</feature>
<evidence type="ECO:0000256" key="2">
    <source>
        <dbReference type="SAM" id="SignalP"/>
    </source>
</evidence>
<feature type="signal peptide" evidence="2">
    <location>
        <begin position="1"/>
        <end position="21"/>
    </location>
</feature>
<feature type="region of interest" description="Disordered" evidence="1">
    <location>
        <begin position="63"/>
        <end position="85"/>
    </location>
</feature>
<organism evidence="3 4">
    <name type="scientific">Paraglomus brasilianum</name>
    <dbReference type="NCBI Taxonomy" id="144538"/>
    <lineage>
        <taxon>Eukaryota</taxon>
        <taxon>Fungi</taxon>
        <taxon>Fungi incertae sedis</taxon>
        <taxon>Mucoromycota</taxon>
        <taxon>Glomeromycotina</taxon>
        <taxon>Glomeromycetes</taxon>
        <taxon>Paraglomerales</taxon>
        <taxon>Paraglomeraceae</taxon>
        <taxon>Paraglomus</taxon>
    </lineage>
</organism>
<evidence type="ECO:0000256" key="1">
    <source>
        <dbReference type="SAM" id="MobiDB-lite"/>
    </source>
</evidence>
<keyword evidence="4" id="KW-1185">Reference proteome</keyword>
<protein>
    <submittedName>
        <fullName evidence="3">11372_t:CDS:1</fullName>
    </submittedName>
</protein>
<evidence type="ECO:0000313" key="3">
    <source>
        <dbReference type="EMBL" id="CAG8636970.1"/>
    </source>
</evidence>
<proteinExistence type="predicted"/>
<comment type="caution">
    <text evidence="3">The sequence shown here is derived from an EMBL/GenBank/DDBJ whole genome shotgun (WGS) entry which is preliminary data.</text>
</comment>
<gene>
    <name evidence="3" type="ORF">PBRASI_LOCUS9562</name>
</gene>
<reference evidence="3" key="1">
    <citation type="submission" date="2021-06" db="EMBL/GenBank/DDBJ databases">
        <authorList>
            <person name="Kallberg Y."/>
            <person name="Tangrot J."/>
            <person name="Rosling A."/>
        </authorList>
    </citation>
    <scope>NUCLEOTIDE SEQUENCE</scope>
    <source>
        <strain evidence="3">BR232B</strain>
    </source>
</reference>
<name>A0A9N9DD47_9GLOM</name>
<sequence length="85" mass="8765">MTKLRLILVVIMVFAITIAVAIPTTTIPLDPDGGDGSDIRTTVNCRGKNKKAGGFCPILIGGNGVGNTNDAGPDSQSDPATLERI</sequence>
<accession>A0A9N9DD47</accession>
<dbReference type="Proteomes" id="UP000789739">
    <property type="component" value="Unassembled WGS sequence"/>
</dbReference>
<dbReference type="EMBL" id="CAJVPI010002152">
    <property type="protein sequence ID" value="CAG8636970.1"/>
    <property type="molecule type" value="Genomic_DNA"/>
</dbReference>
<evidence type="ECO:0000313" key="4">
    <source>
        <dbReference type="Proteomes" id="UP000789739"/>
    </source>
</evidence>
<dbReference type="AlphaFoldDB" id="A0A9N9DD47"/>